<feature type="domain" description="GIY-YIG" evidence="2">
    <location>
        <begin position="2"/>
        <end position="83"/>
    </location>
</feature>
<organism evidence="3 4">
    <name type="scientific">Candidatus Blackburnbacteria bacterium RIFCSPLOWO2_01_FULL_40_20</name>
    <dbReference type="NCBI Taxonomy" id="1797519"/>
    <lineage>
        <taxon>Bacteria</taxon>
        <taxon>Candidatus Blackburniibacteriota</taxon>
    </lineage>
</organism>
<dbReference type="Gene3D" id="3.40.1440.10">
    <property type="entry name" value="GIY-YIG endonuclease"/>
    <property type="match status" value="1"/>
</dbReference>
<evidence type="ECO:0000259" key="2">
    <source>
        <dbReference type="PROSITE" id="PS50164"/>
    </source>
</evidence>
<dbReference type="InterPro" id="IPR050190">
    <property type="entry name" value="UPF0213_domain"/>
</dbReference>
<dbReference type="EMBL" id="MHCC01000018">
    <property type="protein sequence ID" value="OGY13211.1"/>
    <property type="molecule type" value="Genomic_DNA"/>
</dbReference>
<protein>
    <recommendedName>
        <fullName evidence="2">GIY-YIG domain-containing protein</fullName>
    </recommendedName>
</protein>
<dbReference type="InterPro" id="IPR035901">
    <property type="entry name" value="GIY-YIG_endonuc_sf"/>
</dbReference>
<sequence>MPFYYFYVLRSLKNKKLYLGSTKDLKKRLESHNSLQNIATKPNAPYELIFYSGFNNQKDALECESYFKTTSGWRRIKQMLKNTL</sequence>
<comment type="similarity">
    <text evidence="1">Belongs to the UPF0213 family.</text>
</comment>
<dbReference type="SUPFAM" id="SSF82771">
    <property type="entry name" value="GIY-YIG endonuclease"/>
    <property type="match status" value="1"/>
</dbReference>
<dbReference type="Pfam" id="PF01541">
    <property type="entry name" value="GIY-YIG"/>
    <property type="match status" value="1"/>
</dbReference>
<dbReference type="PANTHER" id="PTHR34477:SF1">
    <property type="entry name" value="UPF0213 PROTEIN YHBQ"/>
    <property type="match status" value="1"/>
</dbReference>
<comment type="caution">
    <text evidence="3">The sequence shown here is derived from an EMBL/GenBank/DDBJ whole genome shotgun (WGS) entry which is preliminary data.</text>
</comment>
<reference evidence="3 4" key="1">
    <citation type="journal article" date="2016" name="Nat. Commun.">
        <title>Thousands of microbial genomes shed light on interconnected biogeochemical processes in an aquifer system.</title>
        <authorList>
            <person name="Anantharaman K."/>
            <person name="Brown C.T."/>
            <person name="Hug L.A."/>
            <person name="Sharon I."/>
            <person name="Castelle C.J."/>
            <person name="Probst A.J."/>
            <person name="Thomas B.C."/>
            <person name="Singh A."/>
            <person name="Wilkins M.J."/>
            <person name="Karaoz U."/>
            <person name="Brodie E.L."/>
            <person name="Williams K.H."/>
            <person name="Hubbard S.S."/>
            <person name="Banfield J.F."/>
        </authorList>
    </citation>
    <scope>NUCLEOTIDE SEQUENCE [LARGE SCALE GENOMIC DNA]</scope>
</reference>
<evidence type="ECO:0000256" key="1">
    <source>
        <dbReference type="ARBA" id="ARBA00007435"/>
    </source>
</evidence>
<dbReference type="Proteomes" id="UP000178659">
    <property type="component" value="Unassembled WGS sequence"/>
</dbReference>
<proteinExistence type="inferred from homology"/>
<evidence type="ECO:0000313" key="3">
    <source>
        <dbReference type="EMBL" id="OGY13211.1"/>
    </source>
</evidence>
<evidence type="ECO:0000313" key="4">
    <source>
        <dbReference type="Proteomes" id="UP000178659"/>
    </source>
</evidence>
<dbReference type="PROSITE" id="PS50164">
    <property type="entry name" value="GIY_YIG"/>
    <property type="match status" value="1"/>
</dbReference>
<dbReference type="AlphaFoldDB" id="A0A1G1VCZ4"/>
<gene>
    <name evidence="3" type="ORF">A3A77_01395</name>
</gene>
<dbReference type="InterPro" id="IPR000305">
    <property type="entry name" value="GIY-YIG_endonuc"/>
</dbReference>
<dbReference type="PANTHER" id="PTHR34477">
    <property type="entry name" value="UPF0213 PROTEIN YHBQ"/>
    <property type="match status" value="1"/>
</dbReference>
<accession>A0A1G1VCZ4</accession>
<name>A0A1G1VCZ4_9BACT</name>